<dbReference type="Gene3D" id="3.40.50.850">
    <property type="entry name" value="Isochorismatase-like"/>
    <property type="match status" value="1"/>
</dbReference>
<keyword evidence="1 3" id="KW-0378">Hydrolase</keyword>
<proteinExistence type="predicted"/>
<name>A0A077M5L5_9MICO</name>
<protein>
    <submittedName>
        <fullName evidence="3">Isochorismatase-family hydrolase</fullName>
    </submittedName>
</protein>
<dbReference type="InterPro" id="IPR000868">
    <property type="entry name" value="Isochorismatase-like_dom"/>
</dbReference>
<sequence length="163" mass="17066">MERVADAVATARAAGVTIGFVRVALTDADFDALPEGSRVGQRFAGNRDAMHADSPSTAVHDRVAPREGDVVVRKTRVGAFSTTDLADQLAARGVDTVVLSGISTSGVVLSTVRDAADRDLRIVVLEDGCADANPVVHDMLLSSVFPSQADLVRVADLEALLAR</sequence>
<evidence type="ECO:0000313" key="4">
    <source>
        <dbReference type="Proteomes" id="UP000035721"/>
    </source>
</evidence>
<dbReference type="InterPro" id="IPR036380">
    <property type="entry name" value="Isochorismatase-like_sf"/>
</dbReference>
<dbReference type="RefSeq" id="WP_200901123.1">
    <property type="nucleotide sequence ID" value="NZ_HF570958.1"/>
</dbReference>
<comment type="caution">
    <text evidence="3">The sequence shown here is derived from an EMBL/GenBank/DDBJ whole genome shotgun (WGS) entry which is preliminary data.</text>
</comment>
<dbReference type="STRING" id="1194083.BN12_90007"/>
<dbReference type="GO" id="GO:0016787">
    <property type="term" value="F:hydrolase activity"/>
    <property type="evidence" value="ECO:0007669"/>
    <property type="project" value="UniProtKB-KW"/>
</dbReference>
<evidence type="ECO:0000259" key="2">
    <source>
        <dbReference type="Pfam" id="PF00857"/>
    </source>
</evidence>
<evidence type="ECO:0000256" key="1">
    <source>
        <dbReference type="ARBA" id="ARBA00022801"/>
    </source>
</evidence>
<feature type="domain" description="Isochorismatase-like" evidence="2">
    <location>
        <begin position="2"/>
        <end position="155"/>
    </location>
</feature>
<dbReference type="CDD" id="cd00431">
    <property type="entry name" value="cysteine_hydrolases"/>
    <property type="match status" value="1"/>
</dbReference>
<organism evidence="3 4">
    <name type="scientific">Nostocoides japonicum T1-X7</name>
    <dbReference type="NCBI Taxonomy" id="1194083"/>
    <lineage>
        <taxon>Bacteria</taxon>
        <taxon>Bacillati</taxon>
        <taxon>Actinomycetota</taxon>
        <taxon>Actinomycetes</taxon>
        <taxon>Micrococcales</taxon>
        <taxon>Intrasporangiaceae</taxon>
        <taxon>Nostocoides</taxon>
    </lineage>
</organism>
<dbReference type="Pfam" id="PF00857">
    <property type="entry name" value="Isochorismatase"/>
    <property type="match status" value="1"/>
</dbReference>
<gene>
    <name evidence="3" type="ORF">BN12_90007</name>
</gene>
<reference evidence="3 4" key="1">
    <citation type="journal article" date="2013" name="ISME J.">
        <title>A metabolic model for members of the genus Tetrasphaera involved in enhanced biological phosphorus removal.</title>
        <authorList>
            <person name="Kristiansen R."/>
            <person name="Nguyen H.T.T."/>
            <person name="Saunders A.M."/>
            <person name="Nielsen J.L."/>
            <person name="Wimmer R."/>
            <person name="Le V.Q."/>
            <person name="McIlroy S.J."/>
            <person name="Petrovski S."/>
            <person name="Seviour R.J."/>
            <person name="Calteau A."/>
            <person name="Nielsen K.L."/>
            <person name="Nielsen P.H."/>
        </authorList>
    </citation>
    <scope>NUCLEOTIDE SEQUENCE [LARGE SCALE GENOMIC DNA]</scope>
    <source>
        <strain evidence="3 4">T1-X7</strain>
    </source>
</reference>
<accession>A0A077M5L5</accession>
<keyword evidence="4" id="KW-1185">Reference proteome</keyword>
<evidence type="ECO:0000313" key="3">
    <source>
        <dbReference type="EMBL" id="CCH80352.1"/>
    </source>
</evidence>
<dbReference type="SUPFAM" id="SSF52499">
    <property type="entry name" value="Isochorismatase-like hydrolases"/>
    <property type="match status" value="1"/>
</dbReference>
<dbReference type="AlphaFoldDB" id="A0A077M5L5"/>
<dbReference type="PANTHER" id="PTHR43540">
    <property type="entry name" value="PEROXYUREIDOACRYLATE/UREIDOACRYLATE AMIDOHYDROLASE-RELATED"/>
    <property type="match status" value="1"/>
</dbReference>
<dbReference type="Proteomes" id="UP000035721">
    <property type="component" value="Unassembled WGS sequence"/>
</dbReference>
<dbReference type="EMBL" id="CAJB01000425">
    <property type="protein sequence ID" value="CCH80352.1"/>
    <property type="molecule type" value="Genomic_DNA"/>
</dbReference>
<dbReference type="InterPro" id="IPR050272">
    <property type="entry name" value="Isochorismatase-like_hydrls"/>
</dbReference>